<organism evidence="3 4">
    <name type="scientific">Colocasia esculenta</name>
    <name type="common">Wild taro</name>
    <name type="synonym">Arum esculentum</name>
    <dbReference type="NCBI Taxonomy" id="4460"/>
    <lineage>
        <taxon>Eukaryota</taxon>
        <taxon>Viridiplantae</taxon>
        <taxon>Streptophyta</taxon>
        <taxon>Embryophyta</taxon>
        <taxon>Tracheophyta</taxon>
        <taxon>Spermatophyta</taxon>
        <taxon>Magnoliopsida</taxon>
        <taxon>Liliopsida</taxon>
        <taxon>Araceae</taxon>
        <taxon>Aroideae</taxon>
        <taxon>Colocasieae</taxon>
        <taxon>Colocasia</taxon>
    </lineage>
</organism>
<reference evidence="3" key="1">
    <citation type="submission" date="2017-07" db="EMBL/GenBank/DDBJ databases">
        <title>Taro Niue Genome Assembly and Annotation.</title>
        <authorList>
            <person name="Atibalentja N."/>
            <person name="Keating K."/>
            <person name="Fields C.J."/>
        </authorList>
    </citation>
    <scope>NUCLEOTIDE SEQUENCE</scope>
    <source>
        <strain evidence="3">Niue_2</strain>
        <tissue evidence="3">Leaf</tissue>
    </source>
</reference>
<dbReference type="PANTHER" id="PTHR45898:SF4">
    <property type="entry name" value="TARGET OF MYB PROTEIN 1"/>
    <property type="match status" value="1"/>
</dbReference>
<dbReference type="PANTHER" id="PTHR45898">
    <property type="entry name" value="TOM1-LIKE PROTEIN"/>
    <property type="match status" value="1"/>
</dbReference>
<gene>
    <name evidence="3" type="ORF">Taro_007376</name>
</gene>
<dbReference type="Proteomes" id="UP000652761">
    <property type="component" value="Unassembled WGS sequence"/>
</dbReference>
<evidence type="ECO:0000256" key="1">
    <source>
        <dbReference type="ARBA" id="ARBA00007708"/>
    </source>
</evidence>
<comment type="similarity">
    <text evidence="1">Belongs to the TOM1 family.</text>
</comment>
<sequence length="117" mass="13113">RAGAVFPQRPERSAPIFTPPQTQPLSSYPQSLHGPDYQREVEPSAGSDFPALRCCLGLHLKAILDAKGLMQLRYMDFAILDKHETGYWILPSLINMSLAFSWKFSHARAYCSVCNVS</sequence>
<dbReference type="EMBL" id="NMUH01000231">
    <property type="protein sequence ID" value="MQL75006.1"/>
    <property type="molecule type" value="Genomic_DNA"/>
</dbReference>
<evidence type="ECO:0000256" key="2">
    <source>
        <dbReference type="SAM" id="MobiDB-lite"/>
    </source>
</evidence>
<feature type="region of interest" description="Disordered" evidence="2">
    <location>
        <begin position="1"/>
        <end position="44"/>
    </location>
</feature>
<dbReference type="GO" id="GO:0043130">
    <property type="term" value="F:ubiquitin binding"/>
    <property type="evidence" value="ECO:0007669"/>
    <property type="project" value="InterPro"/>
</dbReference>
<proteinExistence type="inferred from homology"/>
<dbReference type="OrthoDB" id="2018246at2759"/>
<protein>
    <submittedName>
        <fullName evidence="3">Uncharacterized protein</fullName>
    </submittedName>
</protein>
<dbReference type="GO" id="GO:0043328">
    <property type="term" value="P:protein transport to vacuole involved in ubiquitin-dependent protein catabolic process via the multivesicular body sorting pathway"/>
    <property type="evidence" value="ECO:0007669"/>
    <property type="project" value="InterPro"/>
</dbReference>
<feature type="non-terminal residue" evidence="3">
    <location>
        <position position="1"/>
    </location>
</feature>
<name>A0A843TY00_COLES</name>
<dbReference type="InterPro" id="IPR044836">
    <property type="entry name" value="TOL_plant"/>
</dbReference>
<evidence type="ECO:0000313" key="3">
    <source>
        <dbReference type="EMBL" id="MQL75006.1"/>
    </source>
</evidence>
<accession>A0A843TY00</accession>
<dbReference type="AlphaFoldDB" id="A0A843TY00"/>
<dbReference type="GO" id="GO:0035091">
    <property type="term" value="F:phosphatidylinositol binding"/>
    <property type="evidence" value="ECO:0007669"/>
    <property type="project" value="InterPro"/>
</dbReference>
<keyword evidence="4" id="KW-1185">Reference proteome</keyword>
<evidence type="ECO:0000313" key="4">
    <source>
        <dbReference type="Proteomes" id="UP000652761"/>
    </source>
</evidence>
<comment type="caution">
    <text evidence="3">The sequence shown here is derived from an EMBL/GenBank/DDBJ whole genome shotgun (WGS) entry which is preliminary data.</text>
</comment>